<comment type="similarity">
    <text evidence="2">Belongs to the band 7/mec-2 family. HflC subfamily.</text>
</comment>
<reference evidence="8" key="1">
    <citation type="journal article" date="2019" name="Int. J. Syst. Evol. Microbiol.">
        <title>The Global Catalogue of Microorganisms (GCM) 10K type strain sequencing project: providing services to taxonomists for standard genome sequencing and annotation.</title>
        <authorList>
            <consortium name="The Broad Institute Genomics Platform"/>
            <consortium name="The Broad Institute Genome Sequencing Center for Infectious Disease"/>
            <person name="Wu L."/>
            <person name="Ma J."/>
        </authorList>
    </citation>
    <scope>NUCLEOTIDE SEQUENCE [LARGE SCALE GENOMIC DNA]</scope>
    <source>
        <strain evidence="8">NBRC 111756</strain>
    </source>
</reference>
<dbReference type="Pfam" id="PF01145">
    <property type="entry name" value="Band_7"/>
    <property type="match status" value="1"/>
</dbReference>
<evidence type="ECO:0000256" key="3">
    <source>
        <dbReference type="ARBA" id="ARBA00022692"/>
    </source>
</evidence>
<keyword evidence="3" id="KW-0812">Transmembrane</keyword>
<dbReference type="InterPro" id="IPR001107">
    <property type="entry name" value="Band_7"/>
</dbReference>
<name>A0ABW2A2G6_9GAMM</name>
<keyword evidence="8" id="KW-1185">Reference proteome</keyword>
<evidence type="ECO:0000313" key="7">
    <source>
        <dbReference type="EMBL" id="MFC6671650.1"/>
    </source>
</evidence>
<evidence type="ECO:0000256" key="1">
    <source>
        <dbReference type="ARBA" id="ARBA00004167"/>
    </source>
</evidence>
<proteinExistence type="inferred from homology"/>
<protein>
    <submittedName>
        <fullName evidence="7">Protease modulator HflC</fullName>
    </submittedName>
</protein>
<organism evidence="7 8">
    <name type="scientific">Marinobacterium aestuariivivens</name>
    <dbReference type="NCBI Taxonomy" id="1698799"/>
    <lineage>
        <taxon>Bacteria</taxon>
        <taxon>Pseudomonadati</taxon>
        <taxon>Pseudomonadota</taxon>
        <taxon>Gammaproteobacteria</taxon>
        <taxon>Oceanospirillales</taxon>
        <taxon>Oceanospirillaceae</taxon>
        <taxon>Marinobacterium</taxon>
    </lineage>
</organism>
<gene>
    <name evidence="7" type="primary">hflC</name>
    <name evidence="7" type="ORF">ACFQDL_17435</name>
</gene>
<dbReference type="PANTHER" id="PTHR42911">
    <property type="entry name" value="MODULATOR OF FTSH PROTEASE HFLC"/>
    <property type="match status" value="1"/>
</dbReference>
<feature type="domain" description="Band 7" evidence="6">
    <location>
        <begin position="21"/>
        <end position="185"/>
    </location>
</feature>
<accession>A0ABW2A2G6</accession>
<dbReference type="GO" id="GO:0008233">
    <property type="term" value="F:peptidase activity"/>
    <property type="evidence" value="ECO:0007669"/>
    <property type="project" value="UniProtKB-KW"/>
</dbReference>
<dbReference type="PANTHER" id="PTHR42911:SF1">
    <property type="entry name" value="MODULATOR OF FTSH PROTEASE HFLC"/>
    <property type="match status" value="1"/>
</dbReference>
<dbReference type="NCBIfam" id="TIGR01932">
    <property type="entry name" value="hflC"/>
    <property type="match status" value="1"/>
</dbReference>
<dbReference type="CDD" id="cd03405">
    <property type="entry name" value="SPFH_HflC"/>
    <property type="match status" value="1"/>
</dbReference>
<keyword evidence="7" id="KW-0645">Protease</keyword>
<evidence type="ECO:0000259" key="6">
    <source>
        <dbReference type="SMART" id="SM00244"/>
    </source>
</evidence>
<dbReference type="InterPro" id="IPR036013">
    <property type="entry name" value="Band_7/SPFH_dom_sf"/>
</dbReference>
<dbReference type="GO" id="GO:0006508">
    <property type="term" value="P:proteolysis"/>
    <property type="evidence" value="ECO:0007669"/>
    <property type="project" value="UniProtKB-KW"/>
</dbReference>
<dbReference type="EMBL" id="JBHSWE010000001">
    <property type="protein sequence ID" value="MFC6671650.1"/>
    <property type="molecule type" value="Genomic_DNA"/>
</dbReference>
<comment type="caution">
    <text evidence="7">The sequence shown here is derived from an EMBL/GenBank/DDBJ whole genome shotgun (WGS) entry which is preliminary data.</text>
</comment>
<dbReference type="Proteomes" id="UP001596422">
    <property type="component" value="Unassembled WGS sequence"/>
</dbReference>
<comment type="subcellular location">
    <subcellularLocation>
        <location evidence="1">Membrane</location>
        <topology evidence="1">Single-pass membrane protein</topology>
    </subcellularLocation>
</comment>
<dbReference type="InterPro" id="IPR001972">
    <property type="entry name" value="Stomatin_HflK_fam"/>
</dbReference>
<dbReference type="PRINTS" id="PR00721">
    <property type="entry name" value="STOMATIN"/>
</dbReference>
<evidence type="ECO:0000256" key="2">
    <source>
        <dbReference type="ARBA" id="ARBA00007862"/>
    </source>
</evidence>
<sequence>MKPRSMFVLAVLLLVVMAASKSIYIVKETERAVLLRFGEIVNDDVQPGLHFKIPFVNVVRKFDGRVLTLDARPQSFLTLEKKRLVVDAFIKWRIQDVGKYYTATSGDEFRAGDVLSTRVENELRNQFGARTLNQVVSGEREELMEEVIRQLSVVAQDELGINIIDVRVKRVELPAEVSESVYQRMRTEREREARELRARRELAEGIRADADRQVTVIKAGAYRTAEELRGEGDALAASIYSEAFNRDPEFYSFYRSLNAYRQSFGGEGAMCCCWIQAATFSSTCRSRWGADLRRESRLKPRKRVQFGTRSVVESANRAQTRFFCGSVAPVDEVSNVFGFLA</sequence>
<evidence type="ECO:0000313" key="8">
    <source>
        <dbReference type="Proteomes" id="UP001596422"/>
    </source>
</evidence>
<keyword evidence="7" id="KW-0378">Hydrolase</keyword>
<evidence type="ECO:0000256" key="4">
    <source>
        <dbReference type="ARBA" id="ARBA00022989"/>
    </source>
</evidence>
<evidence type="ECO:0000256" key="5">
    <source>
        <dbReference type="ARBA" id="ARBA00023136"/>
    </source>
</evidence>
<dbReference type="SMART" id="SM00244">
    <property type="entry name" value="PHB"/>
    <property type="match status" value="1"/>
</dbReference>
<keyword evidence="4" id="KW-1133">Transmembrane helix</keyword>
<dbReference type="InterPro" id="IPR010200">
    <property type="entry name" value="HflC"/>
</dbReference>
<dbReference type="RefSeq" id="WP_379910148.1">
    <property type="nucleotide sequence ID" value="NZ_JBHSWE010000001.1"/>
</dbReference>
<dbReference type="Gene3D" id="3.30.479.30">
    <property type="entry name" value="Band 7 domain"/>
    <property type="match status" value="1"/>
</dbReference>
<dbReference type="SUPFAM" id="SSF117892">
    <property type="entry name" value="Band 7/SPFH domain"/>
    <property type="match status" value="1"/>
</dbReference>
<keyword evidence="5" id="KW-0472">Membrane</keyword>